<comment type="caution">
    <text evidence="1">The sequence shown here is derived from an EMBL/GenBank/DDBJ whole genome shotgun (WGS) entry which is preliminary data.</text>
</comment>
<proteinExistence type="predicted"/>
<sequence>MYSAIQDVVGSADTIRSPALREIVVDTLQPGPRYARVPIELSLDEAWMAKHNLVDCRSATRTLSRMIEARGYRVRECVGWLAGPVASEHAWLEVEDDDGAWKSIDIAFHVLAQLLLPDQVKSDVFLGSKPDRLLRSECPLDSPLVEHVDCVNEFSCRTVATARLS</sequence>
<reference evidence="1" key="1">
    <citation type="journal article" date="2014" name="Int. J. Syst. Evol. Microbiol.">
        <title>Complete genome sequence of Corynebacterium casei LMG S-19264T (=DSM 44701T), isolated from a smear-ripened cheese.</title>
        <authorList>
            <consortium name="US DOE Joint Genome Institute (JGI-PGF)"/>
            <person name="Walter F."/>
            <person name="Albersmeier A."/>
            <person name="Kalinowski J."/>
            <person name="Ruckert C."/>
        </authorList>
    </citation>
    <scope>NUCLEOTIDE SEQUENCE</scope>
    <source>
        <strain evidence="1">CGMCC 4.7278</strain>
    </source>
</reference>
<dbReference type="AlphaFoldDB" id="A0A917QQI4"/>
<evidence type="ECO:0008006" key="3">
    <source>
        <dbReference type="Google" id="ProtNLM"/>
    </source>
</evidence>
<organism evidence="1 2">
    <name type="scientific">Nocardia camponoti</name>
    <dbReference type="NCBI Taxonomy" id="1616106"/>
    <lineage>
        <taxon>Bacteria</taxon>
        <taxon>Bacillati</taxon>
        <taxon>Actinomycetota</taxon>
        <taxon>Actinomycetes</taxon>
        <taxon>Mycobacteriales</taxon>
        <taxon>Nocardiaceae</taxon>
        <taxon>Nocardia</taxon>
    </lineage>
</organism>
<reference evidence="1" key="2">
    <citation type="submission" date="2020-09" db="EMBL/GenBank/DDBJ databases">
        <authorList>
            <person name="Sun Q."/>
            <person name="Zhou Y."/>
        </authorList>
    </citation>
    <scope>NUCLEOTIDE SEQUENCE</scope>
    <source>
        <strain evidence="1">CGMCC 4.7278</strain>
    </source>
</reference>
<name>A0A917QQI4_9NOCA</name>
<evidence type="ECO:0000313" key="2">
    <source>
        <dbReference type="Proteomes" id="UP000612956"/>
    </source>
</evidence>
<accession>A0A917QQI4</accession>
<dbReference type="Proteomes" id="UP000612956">
    <property type="component" value="Unassembled WGS sequence"/>
</dbReference>
<dbReference type="RefSeq" id="WP_188830502.1">
    <property type="nucleotide sequence ID" value="NZ_BMMW01000004.1"/>
</dbReference>
<gene>
    <name evidence="1" type="ORF">GCM10011591_39310</name>
</gene>
<dbReference type="EMBL" id="BMMW01000004">
    <property type="protein sequence ID" value="GGK63176.1"/>
    <property type="molecule type" value="Genomic_DNA"/>
</dbReference>
<protein>
    <recommendedName>
        <fullName evidence="3">Transglutaminase-like domain-containing protein</fullName>
    </recommendedName>
</protein>
<evidence type="ECO:0000313" key="1">
    <source>
        <dbReference type="EMBL" id="GGK63176.1"/>
    </source>
</evidence>
<keyword evidence="2" id="KW-1185">Reference proteome</keyword>